<evidence type="ECO:0000313" key="2">
    <source>
        <dbReference type="EMBL" id="KAF9503346.1"/>
    </source>
</evidence>
<dbReference type="Proteomes" id="UP000886523">
    <property type="component" value="Unassembled WGS sequence"/>
</dbReference>
<evidence type="ECO:0000256" key="1">
    <source>
        <dbReference type="SAM" id="Phobius"/>
    </source>
</evidence>
<proteinExistence type="predicted"/>
<evidence type="ECO:0000313" key="3">
    <source>
        <dbReference type="Proteomes" id="UP000886523"/>
    </source>
</evidence>
<organism evidence="2 3">
    <name type="scientific">Hydnum rufescens UP504</name>
    <dbReference type="NCBI Taxonomy" id="1448309"/>
    <lineage>
        <taxon>Eukaryota</taxon>
        <taxon>Fungi</taxon>
        <taxon>Dikarya</taxon>
        <taxon>Basidiomycota</taxon>
        <taxon>Agaricomycotina</taxon>
        <taxon>Agaricomycetes</taxon>
        <taxon>Cantharellales</taxon>
        <taxon>Hydnaceae</taxon>
        <taxon>Hydnum</taxon>
    </lineage>
</organism>
<dbReference type="OrthoDB" id="3266461at2759"/>
<gene>
    <name evidence="2" type="ORF">BS47DRAFT_1369598</name>
</gene>
<keyword evidence="1" id="KW-0812">Transmembrane</keyword>
<feature type="transmembrane region" description="Helical" evidence="1">
    <location>
        <begin position="6"/>
        <end position="25"/>
    </location>
</feature>
<keyword evidence="1" id="KW-0472">Membrane</keyword>
<keyword evidence="3" id="KW-1185">Reference proteome</keyword>
<sequence length="200" mass="22042">MPVVVTGAAILGLTMPVGTIVLLCGGPQMPFMMKFHESHQEPVEELLNTKEWQLIESLLTNMMDTYFPAIANKYRCCDEYWQGRTNGVIKAISSLFFLVSINASLSECVKTWPHRDRKNVAIGICTVFIFGFFDDTEQAWLVNLEANIVVQLPTGGRGSLVFFTLGQMFIPLYSGGLDSVGEALQGQAIGLVNREESALG</sequence>
<reference evidence="2" key="1">
    <citation type="journal article" date="2020" name="Nat. Commun.">
        <title>Large-scale genome sequencing of mycorrhizal fungi provides insights into the early evolution of symbiotic traits.</title>
        <authorList>
            <person name="Miyauchi S."/>
            <person name="Kiss E."/>
            <person name="Kuo A."/>
            <person name="Drula E."/>
            <person name="Kohler A."/>
            <person name="Sanchez-Garcia M."/>
            <person name="Morin E."/>
            <person name="Andreopoulos B."/>
            <person name="Barry K.W."/>
            <person name="Bonito G."/>
            <person name="Buee M."/>
            <person name="Carver A."/>
            <person name="Chen C."/>
            <person name="Cichocki N."/>
            <person name="Clum A."/>
            <person name="Culley D."/>
            <person name="Crous P.W."/>
            <person name="Fauchery L."/>
            <person name="Girlanda M."/>
            <person name="Hayes R.D."/>
            <person name="Keri Z."/>
            <person name="LaButti K."/>
            <person name="Lipzen A."/>
            <person name="Lombard V."/>
            <person name="Magnuson J."/>
            <person name="Maillard F."/>
            <person name="Murat C."/>
            <person name="Nolan M."/>
            <person name="Ohm R.A."/>
            <person name="Pangilinan J."/>
            <person name="Pereira M.F."/>
            <person name="Perotto S."/>
            <person name="Peter M."/>
            <person name="Pfister S."/>
            <person name="Riley R."/>
            <person name="Sitrit Y."/>
            <person name="Stielow J.B."/>
            <person name="Szollosi G."/>
            <person name="Zifcakova L."/>
            <person name="Stursova M."/>
            <person name="Spatafora J.W."/>
            <person name="Tedersoo L."/>
            <person name="Vaario L.M."/>
            <person name="Yamada A."/>
            <person name="Yan M."/>
            <person name="Wang P."/>
            <person name="Xu J."/>
            <person name="Bruns T."/>
            <person name="Baldrian P."/>
            <person name="Vilgalys R."/>
            <person name="Dunand C."/>
            <person name="Henrissat B."/>
            <person name="Grigoriev I.V."/>
            <person name="Hibbett D."/>
            <person name="Nagy L.G."/>
            <person name="Martin F.M."/>
        </authorList>
    </citation>
    <scope>NUCLEOTIDE SEQUENCE</scope>
    <source>
        <strain evidence="2">UP504</strain>
    </source>
</reference>
<comment type="caution">
    <text evidence="2">The sequence shown here is derived from an EMBL/GenBank/DDBJ whole genome shotgun (WGS) entry which is preliminary data.</text>
</comment>
<name>A0A9P6DF23_9AGAM</name>
<dbReference type="EMBL" id="MU129377">
    <property type="protein sequence ID" value="KAF9503346.1"/>
    <property type="molecule type" value="Genomic_DNA"/>
</dbReference>
<protein>
    <submittedName>
        <fullName evidence="2">Uncharacterized protein</fullName>
    </submittedName>
</protein>
<dbReference type="Gene3D" id="3.60.130.30">
    <property type="match status" value="1"/>
</dbReference>
<keyword evidence="1" id="KW-1133">Transmembrane helix</keyword>
<accession>A0A9P6DF23</accession>
<dbReference type="AlphaFoldDB" id="A0A9P6DF23"/>